<proteinExistence type="inferred from homology"/>
<name>A0A6L6YHE4_9BURK</name>
<comment type="caution">
    <text evidence="3">The sequence shown here is derived from an EMBL/GenBank/DDBJ whole genome shotgun (WGS) entry which is preliminary data.</text>
</comment>
<accession>A0A6L6YHE4</accession>
<keyword evidence="2" id="KW-1277">Toxin-antitoxin system</keyword>
<keyword evidence="4" id="KW-1185">Reference proteome</keyword>
<dbReference type="InterPro" id="IPR013321">
    <property type="entry name" value="Arc_rbn_hlx_hlx"/>
</dbReference>
<dbReference type="Pfam" id="PF04221">
    <property type="entry name" value="RelB"/>
    <property type="match status" value="1"/>
</dbReference>
<dbReference type="Gene3D" id="1.10.1220.10">
    <property type="entry name" value="Met repressor-like"/>
    <property type="match status" value="1"/>
</dbReference>
<evidence type="ECO:0000313" key="3">
    <source>
        <dbReference type="EMBL" id="MVX57037.1"/>
    </source>
</evidence>
<reference evidence="3 4" key="1">
    <citation type="submission" date="2019-12" db="EMBL/GenBank/DDBJ databases">
        <title>Microbes associate with the intestines of laboratory mice.</title>
        <authorList>
            <person name="Navarre W."/>
            <person name="Wong E."/>
        </authorList>
    </citation>
    <scope>NUCLEOTIDE SEQUENCE [LARGE SCALE GENOMIC DNA]</scope>
    <source>
        <strain evidence="3 4">NM82_D38</strain>
    </source>
</reference>
<dbReference type="RefSeq" id="WP_160335470.1">
    <property type="nucleotide sequence ID" value="NZ_WSRP01000020.1"/>
</dbReference>
<evidence type="ECO:0000256" key="2">
    <source>
        <dbReference type="ARBA" id="ARBA00022649"/>
    </source>
</evidence>
<evidence type="ECO:0000313" key="4">
    <source>
        <dbReference type="Proteomes" id="UP000472580"/>
    </source>
</evidence>
<dbReference type="Proteomes" id="UP000472580">
    <property type="component" value="Unassembled WGS sequence"/>
</dbReference>
<dbReference type="NCBIfam" id="TIGR02384">
    <property type="entry name" value="RelB_DinJ"/>
    <property type="match status" value="1"/>
</dbReference>
<sequence>MPTTASNDSIRIRVNKELKKEASELLSSMGLNFSDFFRISLLKLVNEKKMPFSIDVPNQETIRAMQATENGDVTYHEVSSYFKNRGK</sequence>
<dbReference type="OrthoDB" id="1666683at2"/>
<dbReference type="PANTHER" id="PTHR38781:SF1">
    <property type="entry name" value="ANTITOXIN DINJ-RELATED"/>
    <property type="match status" value="1"/>
</dbReference>
<gene>
    <name evidence="3" type="ORF">E5987_07415</name>
</gene>
<dbReference type="PANTHER" id="PTHR38781">
    <property type="entry name" value="ANTITOXIN DINJ-RELATED"/>
    <property type="match status" value="1"/>
</dbReference>
<organism evidence="3 4">
    <name type="scientific">Parasutterella muris</name>
    <dbReference type="NCBI Taxonomy" id="2565572"/>
    <lineage>
        <taxon>Bacteria</taxon>
        <taxon>Pseudomonadati</taxon>
        <taxon>Pseudomonadota</taxon>
        <taxon>Betaproteobacteria</taxon>
        <taxon>Burkholderiales</taxon>
        <taxon>Sutterellaceae</taxon>
        <taxon>Parasutterella</taxon>
    </lineage>
</organism>
<dbReference type="GO" id="GO:0006355">
    <property type="term" value="P:regulation of DNA-templated transcription"/>
    <property type="evidence" value="ECO:0007669"/>
    <property type="project" value="InterPro"/>
</dbReference>
<dbReference type="AlphaFoldDB" id="A0A6L6YHE4"/>
<evidence type="ECO:0000256" key="1">
    <source>
        <dbReference type="ARBA" id="ARBA00010562"/>
    </source>
</evidence>
<dbReference type="GO" id="GO:0006351">
    <property type="term" value="P:DNA-templated transcription"/>
    <property type="evidence" value="ECO:0007669"/>
    <property type="project" value="TreeGrafter"/>
</dbReference>
<protein>
    <submittedName>
        <fullName evidence="3">Type II toxin-antitoxin system RelB/DinJ family antitoxin</fullName>
    </submittedName>
</protein>
<dbReference type="EMBL" id="WSRP01000020">
    <property type="protein sequence ID" value="MVX57037.1"/>
    <property type="molecule type" value="Genomic_DNA"/>
</dbReference>
<dbReference type="InterPro" id="IPR007337">
    <property type="entry name" value="RelB/DinJ"/>
</dbReference>
<comment type="similarity">
    <text evidence="1">Belongs to the RelB/DinJ antitoxin family.</text>
</comment>